<dbReference type="SMART" id="SM00220">
    <property type="entry name" value="S_TKc"/>
    <property type="match status" value="1"/>
</dbReference>
<feature type="transmembrane region" description="Helical" evidence="9">
    <location>
        <begin position="12"/>
        <end position="30"/>
    </location>
</feature>
<evidence type="ECO:0000256" key="9">
    <source>
        <dbReference type="SAM" id="Phobius"/>
    </source>
</evidence>
<dbReference type="SUPFAM" id="SSF56112">
    <property type="entry name" value="Protein kinase-like (PK-like)"/>
    <property type="match status" value="1"/>
</dbReference>
<keyword evidence="9" id="KW-0472">Membrane</keyword>
<evidence type="ECO:0000256" key="2">
    <source>
        <dbReference type="ARBA" id="ARBA00022527"/>
    </source>
</evidence>
<keyword evidence="6" id="KW-0067">ATP-binding</keyword>
<keyword evidence="5" id="KW-0418">Kinase</keyword>
<dbReference type="EMBL" id="HG994363">
    <property type="protein sequence ID" value="CAF2042742.1"/>
    <property type="molecule type" value="Genomic_DNA"/>
</dbReference>
<dbReference type="PANTHER" id="PTHR27006:SF639">
    <property type="entry name" value="CYSTEINE-RICH RECEPTOR-LIKE PROTEIN KINASE 11"/>
    <property type="match status" value="1"/>
</dbReference>
<evidence type="ECO:0000256" key="7">
    <source>
        <dbReference type="ARBA" id="ARBA00047899"/>
    </source>
</evidence>
<dbReference type="InterPro" id="IPR008271">
    <property type="entry name" value="Ser/Thr_kinase_AS"/>
</dbReference>
<dbReference type="PROSITE" id="PS50011">
    <property type="entry name" value="PROTEIN_KINASE_DOM"/>
    <property type="match status" value="1"/>
</dbReference>
<evidence type="ECO:0000256" key="1">
    <source>
        <dbReference type="ARBA" id="ARBA00012513"/>
    </source>
</evidence>
<keyword evidence="2" id="KW-0723">Serine/threonine-protein kinase</keyword>
<evidence type="ECO:0000256" key="3">
    <source>
        <dbReference type="ARBA" id="ARBA00022679"/>
    </source>
</evidence>
<keyword evidence="4" id="KW-0547">Nucleotide-binding</keyword>
<evidence type="ECO:0000256" key="5">
    <source>
        <dbReference type="ARBA" id="ARBA00022777"/>
    </source>
</evidence>
<keyword evidence="9" id="KW-0812">Transmembrane</keyword>
<dbReference type="Gene3D" id="1.10.510.10">
    <property type="entry name" value="Transferase(Phosphotransferase) domain 1"/>
    <property type="match status" value="1"/>
</dbReference>
<evidence type="ECO:0000313" key="11">
    <source>
        <dbReference type="EMBL" id="CAF2042742.1"/>
    </source>
</evidence>
<keyword evidence="3" id="KW-0808">Transferase</keyword>
<evidence type="ECO:0000256" key="6">
    <source>
        <dbReference type="ARBA" id="ARBA00022840"/>
    </source>
</evidence>
<comment type="catalytic activity">
    <reaction evidence="8">
        <text>L-seryl-[protein] + ATP = O-phospho-L-seryl-[protein] + ADP + H(+)</text>
        <dbReference type="Rhea" id="RHEA:17989"/>
        <dbReference type="Rhea" id="RHEA-COMP:9863"/>
        <dbReference type="Rhea" id="RHEA-COMP:11604"/>
        <dbReference type="ChEBI" id="CHEBI:15378"/>
        <dbReference type="ChEBI" id="CHEBI:29999"/>
        <dbReference type="ChEBI" id="CHEBI:30616"/>
        <dbReference type="ChEBI" id="CHEBI:83421"/>
        <dbReference type="ChEBI" id="CHEBI:456216"/>
        <dbReference type="EC" id="2.7.11.1"/>
    </reaction>
</comment>
<protein>
    <recommendedName>
        <fullName evidence="1">non-specific serine/threonine protein kinase</fullName>
        <ecNumber evidence="1">2.7.11.1</ecNumber>
    </recommendedName>
</protein>
<gene>
    <name evidence="11" type="ORF">DARMORV10_A09P27200.1</name>
</gene>
<dbReference type="Gene3D" id="3.30.200.20">
    <property type="entry name" value="Phosphorylase Kinase, domain 1"/>
    <property type="match status" value="1"/>
</dbReference>
<name>A0A816P2I9_BRANA</name>
<dbReference type="PROSITE" id="PS00108">
    <property type="entry name" value="PROTEIN_KINASE_ST"/>
    <property type="match status" value="1"/>
</dbReference>
<evidence type="ECO:0000256" key="8">
    <source>
        <dbReference type="ARBA" id="ARBA00048679"/>
    </source>
</evidence>
<dbReference type="InterPro" id="IPR000719">
    <property type="entry name" value="Prot_kinase_dom"/>
</dbReference>
<reference evidence="11" key="1">
    <citation type="submission" date="2021-01" db="EMBL/GenBank/DDBJ databases">
        <authorList>
            <consortium name="Genoscope - CEA"/>
            <person name="William W."/>
        </authorList>
    </citation>
    <scope>NUCLEOTIDE SEQUENCE</scope>
</reference>
<dbReference type="Pfam" id="PF00069">
    <property type="entry name" value="Pkinase"/>
    <property type="match status" value="1"/>
</dbReference>
<evidence type="ECO:0000256" key="4">
    <source>
        <dbReference type="ARBA" id="ARBA00022741"/>
    </source>
</evidence>
<dbReference type="InterPro" id="IPR011009">
    <property type="entry name" value="Kinase-like_dom_sf"/>
</dbReference>
<dbReference type="FunFam" id="1.10.510.10:FF:001023">
    <property type="entry name" value="Os07g0541700 protein"/>
    <property type="match status" value="1"/>
</dbReference>
<organism evidence="11">
    <name type="scientific">Brassica napus</name>
    <name type="common">Rape</name>
    <dbReference type="NCBI Taxonomy" id="3708"/>
    <lineage>
        <taxon>Eukaryota</taxon>
        <taxon>Viridiplantae</taxon>
        <taxon>Streptophyta</taxon>
        <taxon>Embryophyta</taxon>
        <taxon>Tracheophyta</taxon>
        <taxon>Spermatophyta</taxon>
        <taxon>Magnoliopsida</taxon>
        <taxon>eudicotyledons</taxon>
        <taxon>Gunneridae</taxon>
        <taxon>Pentapetalae</taxon>
        <taxon>rosids</taxon>
        <taxon>malvids</taxon>
        <taxon>Brassicales</taxon>
        <taxon>Brassicaceae</taxon>
        <taxon>Brassiceae</taxon>
        <taxon>Brassica</taxon>
    </lineage>
</organism>
<dbReference type="PANTHER" id="PTHR27006">
    <property type="entry name" value="PROMASTIGOTE SURFACE ANTIGEN PROTEIN PSA"/>
    <property type="match status" value="1"/>
</dbReference>
<sequence length="384" mass="44168">LFAEKLQTNTVVLFAFFFSMAVTSFLDTLFRRRKKKYTDSISIFEYDFDTIRGATNEFSDLIGRSRCGSLYKGKLQSGQEIAGKVLISTPTISIIPCTRNDREFLNEINLLRKLRHKNLIHLLGFCSKKDQHFLVYEFMPNSSLDHFIFDPFRASQLSWDVRRNIVVGVARGLHYLHEESGLQIVHLDIKPSNILLDEDFQPKITGFEVARLIQDGQNEAKSTRLFDAAGYIDLHFHQTLRFSTITDVYTFGLEAHNKPESNSIHSSNEETLIQYALRCWTRGEAINMIDEVMIKEEREDSVSEILRYIHIALLCVDLNTRPSLDEVLHWFSYFSTPLPEPRIGDQSLVEGETIDNMSLEERETNWLLSPSPGYGSPMSPVSPR</sequence>
<feature type="non-terminal residue" evidence="11">
    <location>
        <position position="384"/>
    </location>
</feature>
<dbReference type="EC" id="2.7.11.1" evidence="1"/>
<dbReference type="GO" id="GO:0005524">
    <property type="term" value="F:ATP binding"/>
    <property type="evidence" value="ECO:0007669"/>
    <property type="project" value="UniProtKB-KW"/>
</dbReference>
<keyword evidence="9" id="KW-1133">Transmembrane helix</keyword>
<comment type="catalytic activity">
    <reaction evidence="7">
        <text>L-threonyl-[protein] + ATP = O-phospho-L-threonyl-[protein] + ADP + H(+)</text>
        <dbReference type="Rhea" id="RHEA:46608"/>
        <dbReference type="Rhea" id="RHEA-COMP:11060"/>
        <dbReference type="Rhea" id="RHEA-COMP:11605"/>
        <dbReference type="ChEBI" id="CHEBI:15378"/>
        <dbReference type="ChEBI" id="CHEBI:30013"/>
        <dbReference type="ChEBI" id="CHEBI:30616"/>
        <dbReference type="ChEBI" id="CHEBI:61977"/>
        <dbReference type="ChEBI" id="CHEBI:456216"/>
        <dbReference type="EC" id="2.7.11.1"/>
    </reaction>
</comment>
<dbReference type="GO" id="GO:0004674">
    <property type="term" value="F:protein serine/threonine kinase activity"/>
    <property type="evidence" value="ECO:0007669"/>
    <property type="project" value="UniProtKB-KW"/>
</dbReference>
<dbReference type="Proteomes" id="UP001295469">
    <property type="component" value="Chromosome A09"/>
</dbReference>
<dbReference type="AlphaFoldDB" id="A0A816P2I9"/>
<proteinExistence type="predicted"/>
<accession>A0A816P2I9</accession>
<evidence type="ECO:0000259" key="10">
    <source>
        <dbReference type="PROSITE" id="PS50011"/>
    </source>
</evidence>
<feature type="domain" description="Protein kinase" evidence="10">
    <location>
        <begin position="56"/>
        <end position="334"/>
    </location>
</feature>